<dbReference type="OMA" id="FAHHNNL"/>
<dbReference type="EMBL" id="LT598491">
    <property type="protein sequence ID" value="SCW04062.1"/>
    <property type="molecule type" value="Genomic_DNA"/>
</dbReference>
<protein>
    <submittedName>
        <fullName evidence="4">LAFE_0H05072g1_1</fullName>
    </submittedName>
</protein>
<dbReference type="AlphaFoldDB" id="A0A1G4MJL8"/>
<evidence type="ECO:0000256" key="1">
    <source>
        <dbReference type="ARBA" id="ARBA00008889"/>
    </source>
</evidence>
<accession>A0A1G4MJL8</accession>
<dbReference type="CDD" id="cd05797">
    <property type="entry name" value="Ribosomal_L10"/>
    <property type="match status" value="1"/>
</dbReference>
<keyword evidence="5" id="KW-1185">Reference proteome</keyword>
<dbReference type="InterPro" id="IPR001790">
    <property type="entry name" value="Ribosomal_uL10"/>
</dbReference>
<keyword evidence="2" id="KW-0689">Ribosomal protein</keyword>
<dbReference type="SUPFAM" id="SSF160369">
    <property type="entry name" value="Ribosomal protein L10-like"/>
    <property type="match status" value="1"/>
</dbReference>
<evidence type="ECO:0000313" key="5">
    <source>
        <dbReference type="Proteomes" id="UP000190831"/>
    </source>
</evidence>
<dbReference type="PANTHER" id="PTHR11560">
    <property type="entry name" value="39S RIBOSOMAL PROTEIN L10, MITOCHONDRIAL"/>
    <property type="match status" value="1"/>
</dbReference>
<reference evidence="4 5" key="1">
    <citation type="submission" date="2016-03" db="EMBL/GenBank/DDBJ databases">
        <authorList>
            <person name="Devillers H."/>
        </authorList>
    </citation>
    <scope>NUCLEOTIDE SEQUENCE [LARGE SCALE GENOMIC DNA]</scope>
    <source>
        <strain evidence="4">CBS 6772</strain>
    </source>
</reference>
<evidence type="ECO:0000313" key="4">
    <source>
        <dbReference type="EMBL" id="SCW04062.1"/>
    </source>
</evidence>
<comment type="similarity">
    <text evidence="1">Belongs to the universal ribosomal protein uL10 family.</text>
</comment>
<organism evidence="4 5">
    <name type="scientific">Lachancea fermentati</name>
    <name type="common">Zygosaccharomyces fermentati</name>
    <dbReference type="NCBI Taxonomy" id="4955"/>
    <lineage>
        <taxon>Eukaryota</taxon>
        <taxon>Fungi</taxon>
        <taxon>Dikarya</taxon>
        <taxon>Ascomycota</taxon>
        <taxon>Saccharomycotina</taxon>
        <taxon>Saccharomycetes</taxon>
        <taxon>Saccharomycetales</taxon>
        <taxon>Saccharomycetaceae</taxon>
        <taxon>Lachancea</taxon>
    </lineage>
</organism>
<gene>
    <name evidence="4" type="ORF">LAFE_0H05072G</name>
</gene>
<proteinExistence type="inferred from homology"/>
<dbReference type="STRING" id="4955.A0A1G4MJL8"/>
<dbReference type="Gene3D" id="3.30.70.1730">
    <property type="match status" value="1"/>
</dbReference>
<dbReference type="OrthoDB" id="360689at2759"/>
<keyword evidence="3" id="KW-0687">Ribonucleoprotein</keyword>
<dbReference type="Pfam" id="PF00466">
    <property type="entry name" value="Ribosomal_L10"/>
    <property type="match status" value="1"/>
</dbReference>
<dbReference type="Proteomes" id="UP000190831">
    <property type="component" value="Chromosome H"/>
</dbReference>
<dbReference type="GO" id="GO:0005840">
    <property type="term" value="C:ribosome"/>
    <property type="evidence" value="ECO:0007669"/>
    <property type="project" value="UniProtKB-KW"/>
</dbReference>
<sequence length="232" mass="26015">MIRNLRLGFGRPDTTIFGYFAARYISTAPRVTVKPLHSRKTFLIDSYKHMMEHNPVVLFAHYNNLLKQENATFRSQIKGIGGCMTSVRNNLFQVYLRNAHLPDPCAKTSKNQQNKSHPLLPLFKGPTVAISFPETDPAKVAKLLKLLEKSADKLFIVGAKVESEVYDMAQLNQFKSLPTKPELQSQLLGLLHILSGAGLVRTLESGSQALYLTLQSHHDNQSNPESSEKKND</sequence>
<evidence type="ECO:0000256" key="2">
    <source>
        <dbReference type="ARBA" id="ARBA00022980"/>
    </source>
</evidence>
<dbReference type="InterPro" id="IPR043141">
    <property type="entry name" value="Ribosomal_uL10-like_sf"/>
</dbReference>
<evidence type="ECO:0000256" key="3">
    <source>
        <dbReference type="ARBA" id="ARBA00023274"/>
    </source>
</evidence>
<dbReference type="GO" id="GO:1990904">
    <property type="term" value="C:ribonucleoprotein complex"/>
    <property type="evidence" value="ECO:0007669"/>
    <property type="project" value="UniProtKB-KW"/>
</dbReference>
<name>A0A1G4MJL8_LACFM</name>
<dbReference type="InterPro" id="IPR047865">
    <property type="entry name" value="Ribosomal_uL10_bac_type"/>
</dbReference>